<keyword evidence="5 6" id="KW-0472">Membrane</keyword>
<dbReference type="AlphaFoldDB" id="A0A3B0THU1"/>
<evidence type="ECO:0000256" key="2">
    <source>
        <dbReference type="ARBA" id="ARBA00022475"/>
    </source>
</evidence>
<keyword evidence="3 6" id="KW-0812">Transmembrane</keyword>
<feature type="transmembrane region" description="Helical" evidence="6">
    <location>
        <begin position="135"/>
        <end position="154"/>
    </location>
</feature>
<dbReference type="GO" id="GO:0005886">
    <property type="term" value="C:plasma membrane"/>
    <property type="evidence" value="ECO:0007669"/>
    <property type="project" value="UniProtKB-SubCell"/>
</dbReference>
<feature type="non-terminal residue" evidence="7">
    <location>
        <position position="354"/>
    </location>
</feature>
<feature type="transmembrane region" description="Helical" evidence="6">
    <location>
        <begin position="68"/>
        <end position="92"/>
    </location>
</feature>
<dbReference type="EMBL" id="UOEO01000050">
    <property type="protein sequence ID" value="VAW16410.1"/>
    <property type="molecule type" value="Genomic_DNA"/>
</dbReference>
<evidence type="ECO:0000256" key="5">
    <source>
        <dbReference type="ARBA" id="ARBA00023136"/>
    </source>
</evidence>
<feature type="transmembrane region" description="Helical" evidence="6">
    <location>
        <begin position="242"/>
        <end position="263"/>
    </location>
</feature>
<keyword evidence="2" id="KW-1003">Cell membrane</keyword>
<dbReference type="PANTHER" id="PTHR10010">
    <property type="entry name" value="SOLUTE CARRIER FAMILY 34 SODIUM PHOSPHATE , MEMBER 2-RELATED"/>
    <property type="match status" value="1"/>
</dbReference>
<comment type="subcellular location">
    <subcellularLocation>
        <location evidence="1">Cell membrane</location>
        <topology evidence="1">Multi-pass membrane protein</topology>
    </subcellularLocation>
</comment>
<keyword evidence="4 6" id="KW-1133">Transmembrane helix</keyword>
<evidence type="ECO:0000256" key="1">
    <source>
        <dbReference type="ARBA" id="ARBA00004651"/>
    </source>
</evidence>
<reference evidence="7" key="1">
    <citation type="submission" date="2018-06" db="EMBL/GenBank/DDBJ databases">
        <authorList>
            <person name="Zhirakovskaya E."/>
        </authorList>
    </citation>
    <scope>NUCLEOTIDE SEQUENCE</scope>
</reference>
<dbReference type="InterPro" id="IPR003841">
    <property type="entry name" value="Na/Pi_transpt"/>
</dbReference>
<evidence type="ECO:0000313" key="7">
    <source>
        <dbReference type="EMBL" id="VAW16410.1"/>
    </source>
</evidence>
<feature type="transmembrane region" description="Helical" evidence="6">
    <location>
        <begin position="39"/>
        <end position="61"/>
    </location>
</feature>
<name>A0A3B0THU1_9ZZZZ</name>
<feature type="transmembrane region" description="Helical" evidence="6">
    <location>
        <begin position="98"/>
        <end position="123"/>
    </location>
</feature>
<proteinExistence type="predicted"/>
<dbReference type="Pfam" id="PF02690">
    <property type="entry name" value="Na_Pi_cotrans"/>
    <property type="match status" value="1"/>
</dbReference>
<evidence type="ECO:0000256" key="6">
    <source>
        <dbReference type="SAM" id="Phobius"/>
    </source>
</evidence>
<sequence>MSFYLLLLQLAGAVTLLLWAVRMVRTGVERAHEPALRRALRGSGSGLVKAAGMGTVIAILLQSSTAVAILAAGFAGQGILSVSTGLALMLGADLGSSLVVQVLSFNLSGLIPVLLIAGGVLFFKSRSRNLRQTGRILMGIALILVSLGMISSATQPLRDSEVLPMIIGYLKGDFVTAFLLAAAFTWLAHSSIASVLLIATFAAEGIVPLELGISFVLGANLGGGLIAAALTRSMVVEARRIAIGNLMFRGIVSIVILFSLHLLKLPLDSLGGDVARQLINLHLAFNLLLVVLCLPLVRFVEKLVSRFISDPVNGDSGLLPVEAASALDYGVINSPRLALASATREIMRMAEVIE</sequence>
<evidence type="ECO:0000256" key="4">
    <source>
        <dbReference type="ARBA" id="ARBA00022989"/>
    </source>
</evidence>
<evidence type="ECO:0000256" key="3">
    <source>
        <dbReference type="ARBA" id="ARBA00022692"/>
    </source>
</evidence>
<dbReference type="GO" id="GO:0044341">
    <property type="term" value="P:sodium-dependent phosphate transport"/>
    <property type="evidence" value="ECO:0007669"/>
    <property type="project" value="InterPro"/>
</dbReference>
<feature type="transmembrane region" description="Helical" evidence="6">
    <location>
        <begin position="283"/>
        <end position="300"/>
    </location>
</feature>
<accession>A0A3B0THU1</accession>
<dbReference type="GO" id="GO:0005436">
    <property type="term" value="F:sodium:phosphate symporter activity"/>
    <property type="evidence" value="ECO:0007669"/>
    <property type="project" value="InterPro"/>
</dbReference>
<organism evidence="7">
    <name type="scientific">hydrothermal vent metagenome</name>
    <dbReference type="NCBI Taxonomy" id="652676"/>
    <lineage>
        <taxon>unclassified sequences</taxon>
        <taxon>metagenomes</taxon>
        <taxon>ecological metagenomes</taxon>
    </lineage>
</organism>
<gene>
    <name evidence="7" type="ORF">MNBD_ALPHA12-1395</name>
</gene>
<dbReference type="NCBIfam" id="NF037997">
    <property type="entry name" value="Na_Pi_symport"/>
    <property type="match status" value="1"/>
</dbReference>
<dbReference type="PANTHER" id="PTHR10010:SF46">
    <property type="entry name" value="SODIUM-DEPENDENT PHOSPHATE TRANSPORT PROTEIN 2B"/>
    <property type="match status" value="1"/>
</dbReference>
<protein>
    <submittedName>
        <fullName evidence="7">Sodium-dependent phosphate transporter</fullName>
    </submittedName>
</protein>